<evidence type="ECO:0008006" key="3">
    <source>
        <dbReference type="Google" id="ProtNLM"/>
    </source>
</evidence>
<evidence type="ECO:0000313" key="2">
    <source>
        <dbReference type="Proteomes" id="UP001497382"/>
    </source>
</evidence>
<proteinExistence type="predicted"/>
<dbReference type="AlphaFoldDB" id="A0AAV2ABP1"/>
<protein>
    <recommendedName>
        <fullName evidence="3">TIR domain-containing protein</fullName>
    </recommendedName>
</protein>
<accession>A0AAV2ABP1</accession>
<comment type="caution">
    <text evidence="1">The sequence shown here is derived from an EMBL/GenBank/DDBJ whole genome shotgun (WGS) entry which is preliminary data.</text>
</comment>
<reference evidence="1 2" key="1">
    <citation type="submission" date="2024-04" db="EMBL/GenBank/DDBJ databases">
        <authorList>
            <person name="Rising A."/>
            <person name="Reimegard J."/>
            <person name="Sonavane S."/>
            <person name="Akerstrom W."/>
            <person name="Nylinder S."/>
            <person name="Hedman E."/>
            <person name="Kallberg Y."/>
        </authorList>
    </citation>
    <scope>NUCLEOTIDE SEQUENCE [LARGE SCALE GENOMIC DNA]</scope>
</reference>
<evidence type="ECO:0000313" key="1">
    <source>
        <dbReference type="EMBL" id="CAL1280023.1"/>
    </source>
</evidence>
<organism evidence="1 2">
    <name type="scientific">Larinioides sclopetarius</name>
    <dbReference type="NCBI Taxonomy" id="280406"/>
    <lineage>
        <taxon>Eukaryota</taxon>
        <taxon>Metazoa</taxon>
        <taxon>Ecdysozoa</taxon>
        <taxon>Arthropoda</taxon>
        <taxon>Chelicerata</taxon>
        <taxon>Arachnida</taxon>
        <taxon>Araneae</taxon>
        <taxon>Araneomorphae</taxon>
        <taxon>Entelegynae</taxon>
        <taxon>Araneoidea</taxon>
        <taxon>Araneidae</taxon>
        <taxon>Larinioides</taxon>
    </lineage>
</organism>
<dbReference type="EMBL" id="CAXIEN010000127">
    <property type="protein sequence ID" value="CAL1280023.1"/>
    <property type="molecule type" value="Genomic_DNA"/>
</dbReference>
<dbReference type="Proteomes" id="UP001497382">
    <property type="component" value="Unassembled WGS sequence"/>
</dbReference>
<name>A0AAV2ABP1_9ARAC</name>
<gene>
    <name evidence="1" type="ORF">LARSCL_LOCUS10727</name>
</gene>
<keyword evidence="2" id="KW-1185">Reference proteome</keyword>
<sequence>MAQASALLEEEDEIDENHLLLNFYHGNYQFLKEVPLHRIPDKLKFDAAAFYFETSQYEFEWKGLLEDLGVDYTTMIGLDFKSSKTGNLPIYLALNGVLKNNRSFGDFIDVLCRREKFLILRILKPFVEELLAEQHSLNKEAPYFGPPPSAPDFSVLSNTSSLVDIFNSEANYSAQHGTKNDSETCQEIQVEHTNGHKTSLEHFQNSAATSFVNKRRLSIISNFQLNQCTDEIISVFIMHAMSDKKYAKKLAACLQEKNFRVITSAHIYYYLRENPTLIMKLVNEKVDFVVPVLSETLMKQIKVKGYNATEEKDIESVANTFMYDCLLNEYSSNFINQRVRPVFYSLESKELKNNDQILSWPCYLPNSYLQNDQLLEFLNLLRRSKKRIKK</sequence>